<protein>
    <submittedName>
        <fullName evidence="2">Uncharacterized protein</fullName>
    </submittedName>
</protein>
<dbReference type="AlphaFoldDB" id="A0A370I9G4"/>
<dbReference type="STRING" id="1210086.GCA_001613105_04334"/>
<name>A0A370I9G4_9NOCA</name>
<reference evidence="2 3" key="1">
    <citation type="submission" date="2018-07" db="EMBL/GenBank/DDBJ databases">
        <title>Genomic Encyclopedia of Type Strains, Phase IV (KMG-IV): sequencing the most valuable type-strain genomes for metagenomic binning, comparative biology and taxonomic classification.</title>
        <authorList>
            <person name="Goeker M."/>
        </authorList>
    </citation>
    <scope>NUCLEOTIDE SEQUENCE [LARGE SCALE GENOMIC DNA]</scope>
    <source>
        <strain evidence="2 3">DSM 44290</strain>
    </source>
</reference>
<feature type="region of interest" description="Disordered" evidence="1">
    <location>
        <begin position="1"/>
        <end position="26"/>
    </location>
</feature>
<dbReference type="EMBL" id="QQBC01000003">
    <property type="protein sequence ID" value="RDI67353.1"/>
    <property type="molecule type" value="Genomic_DNA"/>
</dbReference>
<comment type="caution">
    <text evidence="2">The sequence shown here is derived from an EMBL/GenBank/DDBJ whole genome shotgun (WGS) entry which is preliminary data.</text>
</comment>
<proteinExistence type="predicted"/>
<accession>A0A370I9G4</accession>
<gene>
    <name evidence="2" type="ORF">DFR76_103424</name>
</gene>
<organism evidence="2 3">
    <name type="scientific">Nocardia pseudobrasiliensis</name>
    <dbReference type="NCBI Taxonomy" id="45979"/>
    <lineage>
        <taxon>Bacteria</taxon>
        <taxon>Bacillati</taxon>
        <taxon>Actinomycetota</taxon>
        <taxon>Actinomycetes</taxon>
        <taxon>Mycobacteriales</taxon>
        <taxon>Nocardiaceae</taxon>
        <taxon>Nocardia</taxon>
    </lineage>
</organism>
<evidence type="ECO:0000256" key="1">
    <source>
        <dbReference type="SAM" id="MobiDB-lite"/>
    </source>
</evidence>
<evidence type="ECO:0000313" key="3">
    <source>
        <dbReference type="Proteomes" id="UP000254869"/>
    </source>
</evidence>
<dbReference type="Proteomes" id="UP000254869">
    <property type="component" value="Unassembled WGS sequence"/>
</dbReference>
<sequence length="85" mass="8683">MGAIGFGAGARPVGAGRVKPRKRRAVETGEAALPGGGDIRGMRKVGGYSTVGFRATPPMGRNPLVIDEELLEPEPALAGADAEAR</sequence>
<evidence type="ECO:0000313" key="2">
    <source>
        <dbReference type="EMBL" id="RDI67353.1"/>
    </source>
</evidence>
<keyword evidence="3" id="KW-1185">Reference proteome</keyword>